<keyword evidence="1" id="KW-0472">Membrane</keyword>
<keyword evidence="1" id="KW-1133">Transmembrane helix</keyword>
<dbReference type="PANTHER" id="PTHR34220:SF7">
    <property type="entry name" value="SENSOR HISTIDINE KINASE YPDA"/>
    <property type="match status" value="1"/>
</dbReference>
<keyword evidence="3" id="KW-0808">Transferase</keyword>
<keyword evidence="1" id="KW-0812">Transmembrane</keyword>
<comment type="caution">
    <text evidence="3">The sequence shown here is derived from an EMBL/GenBank/DDBJ whole genome shotgun (WGS) entry which is preliminary data.</text>
</comment>
<dbReference type="GO" id="GO:0016020">
    <property type="term" value="C:membrane"/>
    <property type="evidence" value="ECO:0007669"/>
    <property type="project" value="InterPro"/>
</dbReference>
<dbReference type="Pfam" id="PF06580">
    <property type="entry name" value="His_kinase"/>
    <property type="match status" value="1"/>
</dbReference>
<keyword evidence="4" id="KW-1185">Reference proteome</keyword>
<dbReference type="InterPro" id="IPR036890">
    <property type="entry name" value="HATPase_C_sf"/>
</dbReference>
<dbReference type="Proteomes" id="UP000544222">
    <property type="component" value="Unassembled WGS sequence"/>
</dbReference>
<evidence type="ECO:0000313" key="3">
    <source>
        <dbReference type="EMBL" id="MBB3186378.1"/>
    </source>
</evidence>
<dbReference type="InterPro" id="IPR050640">
    <property type="entry name" value="Bact_2-comp_sensor_kinase"/>
</dbReference>
<evidence type="ECO:0000259" key="2">
    <source>
        <dbReference type="Pfam" id="PF06580"/>
    </source>
</evidence>
<feature type="transmembrane region" description="Helical" evidence="1">
    <location>
        <begin position="110"/>
        <end position="131"/>
    </location>
</feature>
<dbReference type="InterPro" id="IPR010559">
    <property type="entry name" value="Sig_transdc_His_kin_internal"/>
</dbReference>
<dbReference type="Gene3D" id="3.30.565.10">
    <property type="entry name" value="Histidine kinase-like ATPase, C-terminal domain"/>
    <property type="match status" value="1"/>
</dbReference>
<keyword evidence="3" id="KW-0418">Kinase</keyword>
<dbReference type="SUPFAM" id="SSF55874">
    <property type="entry name" value="ATPase domain of HSP90 chaperone/DNA topoisomerase II/histidine kinase"/>
    <property type="match status" value="1"/>
</dbReference>
<proteinExistence type="predicted"/>
<dbReference type="PANTHER" id="PTHR34220">
    <property type="entry name" value="SENSOR HISTIDINE KINASE YPDA"/>
    <property type="match status" value="1"/>
</dbReference>
<name>A0A7W5H0B4_9PORP</name>
<evidence type="ECO:0000313" key="4">
    <source>
        <dbReference type="Proteomes" id="UP000544222"/>
    </source>
</evidence>
<feature type="transmembrane region" description="Helical" evidence="1">
    <location>
        <begin position="50"/>
        <end position="71"/>
    </location>
</feature>
<sequence length="334" mass="39185">MKLTIRHRELFEGVVHICFWIIFLSLPALLPKPQPHLMPFGSRPPFPFDHVTFLPMYVVLGMEMAYFYLNYCLFIHLFRNRRYVLFVLANLVTMVIILAIKHINDPHQDIGMLLFRDMSPFIFLFLAGTSLQMIKDQIKMRNEVLENELTFLRNQISPHFLFNILNMVNSFARSKPELIEPTVDKLSNLIRYMLYNTEQQVPLSEEVEHLKEYIELQKTRYNDRITIVSYISDPLPDCHIEPMLLIPLVENAFKHGTALIDAPEIHISLDRTPGTISFCVTNRFNKDSHENTSTYSGIGLKNIKRRLELLYPGKHTFDAFADKEWYHIQLTITL</sequence>
<protein>
    <submittedName>
        <fullName evidence="3">Sensor histidine kinase YesM</fullName>
    </submittedName>
</protein>
<feature type="transmembrane region" description="Helical" evidence="1">
    <location>
        <begin position="12"/>
        <end position="30"/>
    </location>
</feature>
<reference evidence="3 4" key="1">
    <citation type="submission" date="2020-08" db="EMBL/GenBank/DDBJ databases">
        <title>Genomic Encyclopedia of Type Strains, Phase IV (KMG-IV): sequencing the most valuable type-strain genomes for metagenomic binning, comparative biology and taxonomic classification.</title>
        <authorList>
            <person name="Goeker M."/>
        </authorList>
    </citation>
    <scope>NUCLEOTIDE SEQUENCE [LARGE SCALE GENOMIC DNA]</scope>
    <source>
        <strain evidence="3 4">DSM 27471</strain>
    </source>
</reference>
<dbReference type="RefSeq" id="WP_183412282.1">
    <property type="nucleotide sequence ID" value="NZ_JACHYB010000001.1"/>
</dbReference>
<feature type="transmembrane region" description="Helical" evidence="1">
    <location>
        <begin position="83"/>
        <end position="104"/>
    </location>
</feature>
<dbReference type="GO" id="GO:0000155">
    <property type="term" value="F:phosphorelay sensor kinase activity"/>
    <property type="evidence" value="ECO:0007669"/>
    <property type="project" value="InterPro"/>
</dbReference>
<evidence type="ECO:0000256" key="1">
    <source>
        <dbReference type="SAM" id="Phobius"/>
    </source>
</evidence>
<dbReference type="EMBL" id="JACHYB010000001">
    <property type="protein sequence ID" value="MBB3186378.1"/>
    <property type="molecule type" value="Genomic_DNA"/>
</dbReference>
<feature type="domain" description="Signal transduction histidine kinase internal region" evidence="2">
    <location>
        <begin position="148"/>
        <end position="225"/>
    </location>
</feature>
<gene>
    <name evidence="3" type="ORF">FHX64_000541</name>
</gene>
<organism evidence="3 4">
    <name type="scientific">Microbacter margulisiae</name>
    <dbReference type="NCBI Taxonomy" id="1350067"/>
    <lineage>
        <taxon>Bacteria</taxon>
        <taxon>Pseudomonadati</taxon>
        <taxon>Bacteroidota</taxon>
        <taxon>Bacteroidia</taxon>
        <taxon>Bacteroidales</taxon>
        <taxon>Porphyromonadaceae</taxon>
        <taxon>Microbacter</taxon>
    </lineage>
</organism>
<accession>A0A7W5H0B4</accession>
<dbReference type="AlphaFoldDB" id="A0A7W5H0B4"/>